<dbReference type="Gene3D" id="2.30.40.10">
    <property type="entry name" value="Urease, subunit C, domain 1"/>
    <property type="match status" value="1"/>
</dbReference>
<dbReference type="Pfam" id="PF01979">
    <property type="entry name" value="Amidohydro_1"/>
    <property type="match status" value="1"/>
</dbReference>
<name>A0A026W2T5_OOCBI</name>
<dbReference type="GO" id="GO:0006147">
    <property type="term" value="P:guanine catabolic process"/>
    <property type="evidence" value="ECO:0007669"/>
    <property type="project" value="UniProtKB-UniRule"/>
</dbReference>
<dbReference type="InterPro" id="IPR051607">
    <property type="entry name" value="Metallo-dep_hydrolases"/>
</dbReference>
<dbReference type="EMBL" id="KK107459">
    <property type="protein sequence ID" value="EZA50395.1"/>
    <property type="molecule type" value="Genomic_DNA"/>
</dbReference>
<comment type="catalytic activity">
    <reaction evidence="8 9">
        <text>guanine + H2O + H(+) = xanthine + NH4(+)</text>
        <dbReference type="Rhea" id="RHEA:14665"/>
        <dbReference type="ChEBI" id="CHEBI:15377"/>
        <dbReference type="ChEBI" id="CHEBI:15378"/>
        <dbReference type="ChEBI" id="CHEBI:16235"/>
        <dbReference type="ChEBI" id="CHEBI:17712"/>
        <dbReference type="ChEBI" id="CHEBI:28938"/>
        <dbReference type="EC" id="3.5.4.3"/>
    </reaction>
</comment>
<comment type="pathway">
    <text evidence="1 9">Purine metabolism; guanine degradation; xanthine from guanine: step 1/1.</text>
</comment>
<comment type="similarity">
    <text evidence="2 9">Belongs to the metallo-dependent hydrolases superfamily. ATZ/TRZ family.</text>
</comment>
<dbReference type="FunFam" id="3.20.20.140:FF:000022">
    <property type="entry name" value="Guanine deaminase"/>
    <property type="match status" value="1"/>
</dbReference>
<dbReference type="GO" id="GO:0008892">
    <property type="term" value="F:guanine deaminase activity"/>
    <property type="evidence" value="ECO:0007669"/>
    <property type="project" value="UniProtKB-UniRule"/>
</dbReference>
<dbReference type="GO" id="GO:0005829">
    <property type="term" value="C:cytosol"/>
    <property type="evidence" value="ECO:0007669"/>
    <property type="project" value="TreeGrafter"/>
</dbReference>
<evidence type="ECO:0000256" key="8">
    <source>
        <dbReference type="ARBA" id="ARBA00051148"/>
    </source>
</evidence>
<proteinExistence type="inferred from homology"/>
<dbReference type="Proteomes" id="UP000053097">
    <property type="component" value="Unassembled WGS sequence"/>
</dbReference>
<dbReference type="PANTHER" id="PTHR11271:SF6">
    <property type="entry name" value="GUANINE DEAMINASE"/>
    <property type="match status" value="1"/>
</dbReference>
<evidence type="ECO:0000256" key="9">
    <source>
        <dbReference type="RuleBase" id="RU366009"/>
    </source>
</evidence>
<dbReference type="PANTHER" id="PTHR11271">
    <property type="entry name" value="GUANINE DEAMINASE"/>
    <property type="match status" value="1"/>
</dbReference>
<sequence>MKVAKIFASVKSQLHVSKKYHTMFRQVFVGPLIHTDENEKLIAKERIAVFVEDGKIVDITENLPKNHISESELKHVFKHFQPNDVTILNDGRFMIPGLIDCHTHAVQFPNLGVGYDKYLLDWLESYTFPLETKYADAKFAEQAYDSVVKRTIGIGTTTACYFASLYGETTTILAEKAAKLGQRAFVGKVNMNIPRDDGYWESTEKSIEDTMAFIESVERIGSPLVKPIITPRFALSCNMELMQKLAKIAKAKDLHIQSHVSENKAEITATKEYFQEYFQPSYTAIYKAAGLLTNKTILAHGVHLEDSELAILKEHGTAIIHCPSSNIYLKSGLCDVQRLRANHVKVGLGTDVSGGASYSMLDAMRSALLVSNCLSMMKDDYTPLSYEDVFHMATLGSAKALSIDDKVGNLVPGKEFDALVVDLNASGTFVDNSKEYKGIQGTLQEKLQRFIYSGDDRNIISVYVQGRNVKC</sequence>
<dbReference type="STRING" id="2015173.A0A026W2T5"/>
<organism evidence="11 12">
    <name type="scientific">Ooceraea biroi</name>
    <name type="common">Clonal raider ant</name>
    <name type="synonym">Cerapachys biroi</name>
    <dbReference type="NCBI Taxonomy" id="2015173"/>
    <lineage>
        <taxon>Eukaryota</taxon>
        <taxon>Metazoa</taxon>
        <taxon>Ecdysozoa</taxon>
        <taxon>Arthropoda</taxon>
        <taxon>Hexapoda</taxon>
        <taxon>Insecta</taxon>
        <taxon>Pterygota</taxon>
        <taxon>Neoptera</taxon>
        <taxon>Endopterygota</taxon>
        <taxon>Hymenoptera</taxon>
        <taxon>Apocrita</taxon>
        <taxon>Aculeata</taxon>
        <taxon>Formicoidea</taxon>
        <taxon>Formicidae</taxon>
        <taxon>Dorylinae</taxon>
        <taxon>Ooceraea</taxon>
    </lineage>
</organism>
<evidence type="ECO:0000256" key="2">
    <source>
        <dbReference type="ARBA" id="ARBA00006745"/>
    </source>
</evidence>
<evidence type="ECO:0000256" key="3">
    <source>
        <dbReference type="ARBA" id="ARBA00012781"/>
    </source>
</evidence>
<dbReference type="InterPro" id="IPR006680">
    <property type="entry name" value="Amidohydro-rel"/>
</dbReference>
<dbReference type="OMA" id="CVHMNDS"/>
<dbReference type="AlphaFoldDB" id="A0A026W2T5"/>
<evidence type="ECO:0000256" key="6">
    <source>
        <dbReference type="ARBA" id="ARBA00022801"/>
    </source>
</evidence>
<comment type="cofactor">
    <cofactor evidence="9">
        <name>Zn(2+)</name>
        <dbReference type="ChEBI" id="CHEBI:29105"/>
    </cofactor>
    <text evidence="9">Binds 1 zinc ion per subunit.</text>
</comment>
<dbReference type="NCBIfam" id="TIGR02967">
    <property type="entry name" value="guan_deamin"/>
    <property type="match status" value="1"/>
</dbReference>
<dbReference type="InterPro" id="IPR014311">
    <property type="entry name" value="Guanine_deaminase"/>
</dbReference>
<comment type="function">
    <text evidence="9">Catalyzes the hydrolytic deamination of guanine, producing xanthine and ammonia.</text>
</comment>
<dbReference type="EC" id="3.5.4.3" evidence="3 9"/>
<keyword evidence="12" id="KW-1185">Reference proteome</keyword>
<evidence type="ECO:0000313" key="11">
    <source>
        <dbReference type="EMBL" id="EZA50395.1"/>
    </source>
</evidence>
<evidence type="ECO:0000256" key="4">
    <source>
        <dbReference type="ARBA" id="ARBA00014514"/>
    </source>
</evidence>
<keyword evidence="7 9" id="KW-0862">Zinc</keyword>
<dbReference type="InterPro" id="IPR011059">
    <property type="entry name" value="Metal-dep_hydrolase_composite"/>
</dbReference>
<accession>A0A026W2T5</accession>
<evidence type="ECO:0000256" key="1">
    <source>
        <dbReference type="ARBA" id="ARBA00004984"/>
    </source>
</evidence>
<evidence type="ECO:0000256" key="7">
    <source>
        <dbReference type="ARBA" id="ARBA00022833"/>
    </source>
</evidence>
<dbReference type="SUPFAM" id="SSF51556">
    <property type="entry name" value="Metallo-dependent hydrolases"/>
    <property type="match status" value="1"/>
</dbReference>
<protein>
    <recommendedName>
        <fullName evidence="4 9">Guanine deaminase</fullName>
        <shortName evidence="9">Guanase</shortName>
        <ecNumber evidence="3 9">3.5.4.3</ecNumber>
    </recommendedName>
    <alternativeName>
        <fullName evidence="9">Guanine aminohydrolase</fullName>
    </alternativeName>
</protein>
<dbReference type="GO" id="GO:0008270">
    <property type="term" value="F:zinc ion binding"/>
    <property type="evidence" value="ECO:0007669"/>
    <property type="project" value="UniProtKB-UniRule"/>
</dbReference>
<keyword evidence="6 9" id="KW-0378">Hydrolase</keyword>
<evidence type="ECO:0000259" key="10">
    <source>
        <dbReference type="Pfam" id="PF01979"/>
    </source>
</evidence>
<feature type="domain" description="Amidohydrolase-related" evidence="10">
    <location>
        <begin position="93"/>
        <end position="469"/>
    </location>
</feature>
<dbReference type="SUPFAM" id="SSF51338">
    <property type="entry name" value="Composite domain of metallo-dependent hydrolases"/>
    <property type="match status" value="1"/>
</dbReference>
<gene>
    <name evidence="11" type="ORF">X777_11206</name>
</gene>
<dbReference type="OrthoDB" id="194468at2759"/>
<reference evidence="11 12" key="1">
    <citation type="journal article" date="2014" name="Curr. Biol.">
        <title>The genome of the clonal raider ant Cerapachys biroi.</title>
        <authorList>
            <person name="Oxley P.R."/>
            <person name="Ji L."/>
            <person name="Fetter-Pruneda I."/>
            <person name="McKenzie S.K."/>
            <person name="Li C."/>
            <person name="Hu H."/>
            <person name="Zhang G."/>
            <person name="Kronauer D.J."/>
        </authorList>
    </citation>
    <scope>NUCLEOTIDE SEQUENCE [LARGE SCALE GENOMIC DNA]</scope>
</reference>
<evidence type="ECO:0000313" key="12">
    <source>
        <dbReference type="Proteomes" id="UP000053097"/>
    </source>
</evidence>
<dbReference type="Gene3D" id="3.20.20.140">
    <property type="entry name" value="Metal-dependent hydrolases"/>
    <property type="match status" value="1"/>
</dbReference>
<evidence type="ECO:0000256" key="5">
    <source>
        <dbReference type="ARBA" id="ARBA00022723"/>
    </source>
</evidence>
<keyword evidence="5 9" id="KW-0479">Metal-binding</keyword>
<dbReference type="UniPathway" id="UPA00603">
    <property type="reaction ID" value="UER00660"/>
</dbReference>
<dbReference type="InterPro" id="IPR032466">
    <property type="entry name" value="Metal_Hydrolase"/>
</dbReference>